<comment type="caution">
    <text evidence="1">The sequence shown here is derived from an EMBL/GenBank/DDBJ whole genome shotgun (WGS) entry which is preliminary data.</text>
</comment>
<protein>
    <submittedName>
        <fullName evidence="1">Uncharacterized protein</fullName>
    </submittedName>
</protein>
<evidence type="ECO:0000313" key="1">
    <source>
        <dbReference type="EMBL" id="CAD8192280.1"/>
    </source>
</evidence>
<reference evidence="1" key="1">
    <citation type="submission" date="2021-01" db="EMBL/GenBank/DDBJ databases">
        <authorList>
            <consortium name="Genoscope - CEA"/>
            <person name="William W."/>
        </authorList>
    </citation>
    <scope>NUCLEOTIDE SEQUENCE</scope>
</reference>
<proteinExistence type="predicted"/>
<dbReference type="Proteomes" id="UP000683925">
    <property type="component" value="Unassembled WGS sequence"/>
</dbReference>
<dbReference type="AlphaFoldDB" id="A0A8S1WUK9"/>
<accession>A0A8S1WUK9</accession>
<dbReference type="EMBL" id="CAJJDP010000101">
    <property type="protein sequence ID" value="CAD8192280.1"/>
    <property type="molecule type" value="Genomic_DNA"/>
</dbReference>
<name>A0A8S1WUK9_PAROT</name>
<sequence length="48" mass="5845">MIHMIKNFDSENCFIMNQSISSYMENLIQMMRQKITQYKPEQQSCPFH</sequence>
<evidence type="ECO:0000313" key="2">
    <source>
        <dbReference type="Proteomes" id="UP000683925"/>
    </source>
</evidence>
<keyword evidence="2" id="KW-1185">Reference proteome</keyword>
<organism evidence="1 2">
    <name type="scientific">Paramecium octaurelia</name>
    <dbReference type="NCBI Taxonomy" id="43137"/>
    <lineage>
        <taxon>Eukaryota</taxon>
        <taxon>Sar</taxon>
        <taxon>Alveolata</taxon>
        <taxon>Ciliophora</taxon>
        <taxon>Intramacronucleata</taxon>
        <taxon>Oligohymenophorea</taxon>
        <taxon>Peniculida</taxon>
        <taxon>Parameciidae</taxon>
        <taxon>Paramecium</taxon>
    </lineage>
</organism>
<gene>
    <name evidence="1" type="ORF">POCTA_138.1.T1010210</name>
</gene>